<dbReference type="Pfam" id="PF24865">
    <property type="entry name" value="DUF7731"/>
    <property type="match status" value="1"/>
</dbReference>
<dbReference type="PANTHER" id="PTHR34366">
    <property type="entry name" value="OS07G0289901 PROTEIN-RELATED"/>
    <property type="match status" value="1"/>
</dbReference>
<dbReference type="PANTHER" id="PTHR34366:SF2">
    <property type="entry name" value="OS07G0289901 PROTEIN"/>
    <property type="match status" value="1"/>
</dbReference>
<proteinExistence type="predicted"/>
<evidence type="ECO:0000259" key="2">
    <source>
        <dbReference type="Pfam" id="PF24865"/>
    </source>
</evidence>
<feature type="chain" id="PRO_5043028525" description="DUF7731 domain-containing protein" evidence="1">
    <location>
        <begin position="26"/>
        <end position="166"/>
    </location>
</feature>
<evidence type="ECO:0000313" key="4">
    <source>
        <dbReference type="Proteomes" id="UP001420932"/>
    </source>
</evidence>
<dbReference type="AlphaFoldDB" id="A0AAP0KZJ8"/>
<feature type="domain" description="DUF7731" evidence="2">
    <location>
        <begin position="36"/>
        <end position="136"/>
    </location>
</feature>
<keyword evidence="4" id="KW-1185">Reference proteome</keyword>
<dbReference type="EMBL" id="JBBNAF010000003">
    <property type="protein sequence ID" value="KAK9161712.1"/>
    <property type="molecule type" value="Genomic_DNA"/>
</dbReference>
<evidence type="ECO:0000313" key="3">
    <source>
        <dbReference type="EMBL" id="KAK9161712.1"/>
    </source>
</evidence>
<keyword evidence="1" id="KW-0732">Signal</keyword>
<name>A0AAP0KZJ8_9MAGN</name>
<dbReference type="Proteomes" id="UP001420932">
    <property type="component" value="Unassembled WGS sequence"/>
</dbReference>
<comment type="caution">
    <text evidence="3">The sequence shown here is derived from an EMBL/GenBank/DDBJ whole genome shotgun (WGS) entry which is preliminary data.</text>
</comment>
<dbReference type="InterPro" id="IPR056633">
    <property type="entry name" value="DUF7731"/>
</dbReference>
<sequence length="166" mass="18823">MDLSFNIIHLLLILVLLSAPLNCKSDDDGGFRIENPVQFIEKALSCFRNKNKIYSRCEESYRLTRSGELTVPYAATDLYCNGPCLEETHLLLNCIGNIFSKFLFYNKAGIWDIRKTLTAACSDTSERGYFNVAEHMESKALRIAGSTNTAHMVMQMLVVWPLIVFI</sequence>
<protein>
    <recommendedName>
        <fullName evidence="2">DUF7731 domain-containing protein</fullName>
    </recommendedName>
</protein>
<feature type="signal peptide" evidence="1">
    <location>
        <begin position="1"/>
        <end position="25"/>
    </location>
</feature>
<gene>
    <name evidence="3" type="ORF">Syun_008053</name>
</gene>
<evidence type="ECO:0000256" key="1">
    <source>
        <dbReference type="SAM" id="SignalP"/>
    </source>
</evidence>
<organism evidence="3 4">
    <name type="scientific">Stephania yunnanensis</name>
    <dbReference type="NCBI Taxonomy" id="152371"/>
    <lineage>
        <taxon>Eukaryota</taxon>
        <taxon>Viridiplantae</taxon>
        <taxon>Streptophyta</taxon>
        <taxon>Embryophyta</taxon>
        <taxon>Tracheophyta</taxon>
        <taxon>Spermatophyta</taxon>
        <taxon>Magnoliopsida</taxon>
        <taxon>Ranunculales</taxon>
        <taxon>Menispermaceae</taxon>
        <taxon>Menispermoideae</taxon>
        <taxon>Cissampelideae</taxon>
        <taxon>Stephania</taxon>
    </lineage>
</organism>
<accession>A0AAP0KZJ8</accession>
<reference evidence="3 4" key="1">
    <citation type="submission" date="2024-01" db="EMBL/GenBank/DDBJ databases">
        <title>Genome assemblies of Stephania.</title>
        <authorList>
            <person name="Yang L."/>
        </authorList>
    </citation>
    <scope>NUCLEOTIDE SEQUENCE [LARGE SCALE GENOMIC DNA]</scope>
    <source>
        <strain evidence="3">YNDBR</strain>
        <tissue evidence="3">Leaf</tissue>
    </source>
</reference>